<keyword evidence="2" id="KW-0964">Secreted</keyword>
<evidence type="ECO:0000259" key="5">
    <source>
        <dbReference type="PROSITE" id="PS50234"/>
    </source>
</evidence>
<evidence type="ECO:0000256" key="3">
    <source>
        <dbReference type="ARBA" id="ARBA00022729"/>
    </source>
</evidence>
<dbReference type="Proteomes" id="UP000624701">
    <property type="component" value="Unassembled WGS sequence"/>
</dbReference>
<comment type="caution">
    <text evidence="6">The sequence shown here is derived from an EMBL/GenBank/DDBJ whole genome shotgun (WGS) entry which is preliminary data.</text>
</comment>
<dbReference type="PROSITE" id="PS51257">
    <property type="entry name" value="PROKAR_LIPOPROTEIN"/>
    <property type="match status" value="1"/>
</dbReference>
<dbReference type="RefSeq" id="WP_188374306.1">
    <property type="nucleotide sequence ID" value="NZ_BMDQ01000002.1"/>
</dbReference>
<keyword evidence="4" id="KW-0175">Coiled coil</keyword>
<dbReference type="InterPro" id="IPR056861">
    <property type="entry name" value="HMCN1-like_VWA"/>
</dbReference>
<feature type="coiled-coil region" evidence="4">
    <location>
        <begin position="322"/>
        <end position="349"/>
    </location>
</feature>
<reference evidence="7" key="1">
    <citation type="journal article" date="2019" name="Int. J. Syst. Evol. Microbiol.">
        <title>The Global Catalogue of Microorganisms (GCM) 10K type strain sequencing project: providing services to taxonomists for standard genome sequencing and annotation.</title>
        <authorList>
            <consortium name="The Broad Institute Genomics Platform"/>
            <consortium name="The Broad Institute Genome Sequencing Center for Infectious Disease"/>
            <person name="Wu L."/>
            <person name="Ma J."/>
        </authorList>
    </citation>
    <scope>NUCLEOTIDE SEQUENCE [LARGE SCALE GENOMIC DNA]</scope>
    <source>
        <strain evidence="7">CCM 8681</strain>
    </source>
</reference>
<name>A0ABQ2BY24_9FLAO</name>
<dbReference type="InterPro" id="IPR036465">
    <property type="entry name" value="vWFA_dom_sf"/>
</dbReference>
<dbReference type="InterPro" id="IPR002035">
    <property type="entry name" value="VWF_A"/>
</dbReference>
<comment type="subcellular location">
    <subcellularLocation>
        <location evidence="1">Secreted</location>
    </subcellularLocation>
</comment>
<evidence type="ECO:0000256" key="2">
    <source>
        <dbReference type="ARBA" id="ARBA00022525"/>
    </source>
</evidence>
<dbReference type="CDD" id="cd00198">
    <property type="entry name" value="vWFA"/>
    <property type="match status" value="1"/>
</dbReference>
<gene>
    <name evidence="6" type="ORF">GCM10011444_17010</name>
</gene>
<dbReference type="Gene3D" id="3.40.50.410">
    <property type="entry name" value="von Willebrand factor, type A domain"/>
    <property type="match status" value="1"/>
</dbReference>
<evidence type="ECO:0000256" key="4">
    <source>
        <dbReference type="SAM" id="Coils"/>
    </source>
</evidence>
<dbReference type="PANTHER" id="PTHR47763:SF1">
    <property type="entry name" value="DUF659 DOMAIN-CONTAINING PROTEIN"/>
    <property type="match status" value="1"/>
</dbReference>
<evidence type="ECO:0000256" key="1">
    <source>
        <dbReference type="ARBA" id="ARBA00004613"/>
    </source>
</evidence>
<proteinExistence type="predicted"/>
<dbReference type="Pfam" id="PF25106">
    <property type="entry name" value="VWA_4"/>
    <property type="match status" value="1"/>
</dbReference>
<accession>A0ABQ2BY24</accession>
<organism evidence="6 7">
    <name type="scientific">Winogradskyella haliclonae</name>
    <dbReference type="NCBI Taxonomy" id="2048558"/>
    <lineage>
        <taxon>Bacteria</taxon>
        <taxon>Pseudomonadati</taxon>
        <taxon>Bacteroidota</taxon>
        <taxon>Flavobacteriia</taxon>
        <taxon>Flavobacteriales</taxon>
        <taxon>Flavobacteriaceae</taxon>
        <taxon>Winogradskyella</taxon>
    </lineage>
</organism>
<evidence type="ECO:0000313" key="6">
    <source>
        <dbReference type="EMBL" id="GGI57392.1"/>
    </source>
</evidence>
<dbReference type="InterPro" id="IPR052969">
    <property type="entry name" value="Thr-specific_kinase-like"/>
</dbReference>
<evidence type="ECO:0000313" key="7">
    <source>
        <dbReference type="Proteomes" id="UP000624701"/>
    </source>
</evidence>
<keyword evidence="7" id="KW-1185">Reference proteome</keyword>
<dbReference type="EMBL" id="BMDQ01000002">
    <property type="protein sequence ID" value="GGI57392.1"/>
    <property type="molecule type" value="Genomic_DNA"/>
</dbReference>
<sequence length="384" mass="42967">MKIKILVLSVILLSCKNDAKASNSRDVSVLIETPSIHPTKNAEIVFCLDATGSMGGLIGTAKEKIWDIVSELAQDGDIDTLKMGMVFYRDRGDSFVTKQIAMTTDLDEAYTELLKITASGGGDSPESVNQGLYEAITQMQWSTDKKTYRTVFVVGDCPPHMDYQDDVKYSESCKLAAKKGITINTIKLGNDCLEAIPHFRNMASCTNGEFLRLDQNAQDYVIATPYDFEINNLSRNIDNTRMYYGSLEEREYNYDKKAKSMAVYDTGSSTANSSRVAYKQSKAGQKVAYGSQEIINDYDNGKLELDKLNDDKLPEELKGKSLAEKERLIKEMSSKRKADNNKLKELLKKKREFIAQKASESNGKLSFSKEVLKVMKKQAAKKTL</sequence>
<feature type="domain" description="VWFA" evidence="5">
    <location>
        <begin position="43"/>
        <end position="247"/>
    </location>
</feature>
<dbReference type="PROSITE" id="PS50234">
    <property type="entry name" value="VWFA"/>
    <property type="match status" value="1"/>
</dbReference>
<keyword evidence="3" id="KW-0732">Signal</keyword>
<dbReference type="SUPFAM" id="SSF53300">
    <property type="entry name" value="vWA-like"/>
    <property type="match status" value="1"/>
</dbReference>
<dbReference type="PANTHER" id="PTHR47763">
    <property type="entry name" value="ALPHA-PROTEIN KINASE VWKA"/>
    <property type="match status" value="1"/>
</dbReference>
<protein>
    <recommendedName>
        <fullName evidence="5">VWFA domain-containing protein</fullName>
    </recommendedName>
</protein>